<proteinExistence type="predicted"/>
<evidence type="ECO:0000256" key="1">
    <source>
        <dbReference type="SAM" id="MobiDB-lite"/>
    </source>
</evidence>
<dbReference type="EMBL" id="PDUG01000005">
    <property type="protein sequence ID" value="PIC26915.1"/>
    <property type="molecule type" value="Genomic_DNA"/>
</dbReference>
<comment type="caution">
    <text evidence="2">The sequence shown here is derived from an EMBL/GenBank/DDBJ whole genome shotgun (WGS) entry which is preliminary data.</text>
</comment>
<gene>
    <name evidence="2" type="primary">Cni-F32D8.2</name>
    <name evidence="2" type="synonym">Cnig_chr_V.g19344</name>
    <name evidence="2" type="ORF">B9Z55_019344</name>
</gene>
<accession>A0A2G5THY9</accession>
<dbReference type="PANTHER" id="PTHR10974">
    <property type="entry name" value="FI08016P-RELATED"/>
    <property type="match status" value="1"/>
</dbReference>
<feature type="compositionally biased region" description="Basic residues" evidence="1">
    <location>
        <begin position="383"/>
        <end position="394"/>
    </location>
</feature>
<feature type="compositionally biased region" description="Polar residues" evidence="1">
    <location>
        <begin position="424"/>
        <end position="437"/>
    </location>
</feature>
<dbReference type="AlphaFoldDB" id="A0A2G5THY9"/>
<evidence type="ECO:0000313" key="3">
    <source>
        <dbReference type="Proteomes" id="UP000230233"/>
    </source>
</evidence>
<dbReference type="InterPro" id="IPR004245">
    <property type="entry name" value="DUF229"/>
</dbReference>
<name>A0A2G5THY9_9PELO</name>
<sequence>MNHKLFMKKMPKSKNFMRDNKFEFAQIMNKKEPKPLNDLLLQLGLNPETQNVFHKAKEHKFTTFFSGPKLIRDLIEPDFDTTDHQNFIQQFLVDERSCLKDGRNLLSDQLEKMSAFLTSTSDSKIFSTLFLDDYGPHKSSIDHELSEMLNSLNHSKIFENTSLIVTSYGLSEKDVQTDNEKNPLFAVRLSDKFMKNYQEKHYFMKMNFNRLLSSLNFNSMLIELIGPNTVITTTPFKVQPTWRNCASEGISATSCVCMNMNLKSDYPEESEKNFLNQLRARFAKEVKSKKCVRSFGIEDYSFFYDYALNTKKELRGVELTGFANITGFSGEKTLMLKKMFTFKKDFESFQSFDTARVIVAYEVNIGIARIRFLPNCLKLSNNKGHHPKDRHKNCKNKDYDYEPGMHGRRQQTFLFGKQTTDYRQQTKFSHGQQTRITDNQKRPDNGQRITDCKCPASNNPTTSRRITAEG</sequence>
<feature type="region of interest" description="Disordered" evidence="1">
    <location>
        <begin position="424"/>
        <end position="470"/>
    </location>
</feature>
<feature type="region of interest" description="Disordered" evidence="1">
    <location>
        <begin position="382"/>
        <end position="402"/>
    </location>
</feature>
<dbReference type="Proteomes" id="UP000230233">
    <property type="component" value="Chromosome V"/>
</dbReference>
<organism evidence="2 3">
    <name type="scientific">Caenorhabditis nigoni</name>
    <dbReference type="NCBI Taxonomy" id="1611254"/>
    <lineage>
        <taxon>Eukaryota</taxon>
        <taxon>Metazoa</taxon>
        <taxon>Ecdysozoa</taxon>
        <taxon>Nematoda</taxon>
        <taxon>Chromadorea</taxon>
        <taxon>Rhabditida</taxon>
        <taxon>Rhabditina</taxon>
        <taxon>Rhabditomorpha</taxon>
        <taxon>Rhabditoidea</taxon>
        <taxon>Rhabditidae</taxon>
        <taxon>Peloderinae</taxon>
        <taxon>Caenorhabditis</taxon>
    </lineage>
</organism>
<evidence type="ECO:0000313" key="2">
    <source>
        <dbReference type="EMBL" id="PIC26915.1"/>
    </source>
</evidence>
<reference evidence="3" key="1">
    <citation type="submission" date="2017-10" db="EMBL/GenBank/DDBJ databases">
        <title>Rapid genome shrinkage in a self-fertile nematode reveals novel sperm competition proteins.</title>
        <authorList>
            <person name="Yin D."/>
            <person name="Schwarz E.M."/>
            <person name="Thomas C.G."/>
            <person name="Felde R.L."/>
            <person name="Korf I.F."/>
            <person name="Cutter A.D."/>
            <person name="Schartner C.M."/>
            <person name="Ralston E.J."/>
            <person name="Meyer B.J."/>
            <person name="Haag E.S."/>
        </authorList>
    </citation>
    <scope>NUCLEOTIDE SEQUENCE [LARGE SCALE GENOMIC DNA]</scope>
    <source>
        <strain evidence="3">JU1422</strain>
    </source>
</reference>
<feature type="compositionally biased region" description="Polar residues" evidence="1">
    <location>
        <begin position="456"/>
        <end position="470"/>
    </location>
</feature>
<dbReference type="GO" id="GO:0005615">
    <property type="term" value="C:extracellular space"/>
    <property type="evidence" value="ECO:0007669"/>
    <property type="project" value="TreeGrafter"/>
</dbReference>
<protein>
    <submittedName>
        <fullName evidence="2">Uncharacterized protein</fullName>
    </submittedName>
</protein>
<dbReference type="PANTHER" id="PTHR10974:SF66">
    <property type="entry name" value="ATPASE_AAA_CORE DOMAIN-CONTAINING PROTEIN"/>
    <property type="match status" value="1"/>
</dbReference>
<keyword evidence="3" id="KW-1185">Reference proteome</keyword>
<dbReference type="STRING" id="1611254.A0A2G5THY9"/>
<dbReference type="OrthoDB" id="5822379at2759"/>